<dbReference type="EMBL" id="CP040627">
    <property type="protein sequence ID" value="QMW93222.1"/>
    <property type="molecule type" value="Genomic_DNA"/>
</dbReference>
<evidence type="ECO:0000313" key="1">
    <source>
        <dbReference type="EMBL" id="QMW93222.1"/>
    </source>
</evidence>
<sequence>MSKEQNKDNSLIQNLEDAGCSCEEIRDYLKYDKEGLDGNKICLLIKQRKYLLDCIHETQKQLDCLDYLLYKVKGCKCKK</sequence>
<evidence type="ECO:0008006" key="3">
    <source>
        <dbReference type="Google" id="ProtNLM"/>
    </source>
</evidence>
<dbReference type="Proteomes" id="UP000515243">
    <property type="component" value="Chromosome 2"/>
</dbReference>
<accession>A0AAP9UG98</accession>
<dbReference type="KEGG" id="cbut:ATN24_20415"/>
<gene>
    <name evidence="1" type="ORF">FF104_20135</name>
</gene>
<evidence type="ECO:0000313" key="2">
    <source>
        <dbReference type="Proteomes" id="UP000515243"/>
    </source>
</evidence>
<dbReference type="AlphaFoldDB" id="A0AAP9UG98"/>
<dbReference type="GeneID" id="92946534"/>
<proteinExistence type="predicted"/>
<protein>
    <recommendedName>
        <fullName evidence="3">MerR family transcriptional regulator</fullName>
    </recommendedName>
</protein>
<dbReference type="RefSeq" id="WP_003413689.1">
    <property type="nucleotide sequence ID" value="NZ_AP019717.1"/>
</dbReference>
<organism evidence="1 2">
    <name type="scientific">Clostridium butyricum</name>
    <dbReference type="NCBI Taxonomy" id="1492"/>
    <lineage>
        <taxon>Bacteria</taxon>
        <taxon>Bacillati</taxon>
        <taxon>Bacillota</taxon>
        <taxon>Clostridia</taxon>
        <taxon>Eubacteriales</taxon>
        <taxon>Clostridiaceae</taxon>
        <taxon>Clostridium</taxon>
    </lineage>
</organism>
<reference evidence="1 2" key="1">
    <citation type="submission" date="2019-05" db="EMBL/GenBank/DDBJ databases">
        <authorList>
            <person name="Schori C."/>
            <person name="Ahrens C."/>
        </authorList>
    </citation>
    <scope>NUCLEOTIDE SEQUENCE [LARGE SCALE GENOMIC DNA]</scope>
    <source>
        <strain evidence="1 2">DSM 10702</strain>
    </source>
</reference>
<name>A0AAP9UG98_CLOBU</name>